<dbReference type="Gene3D" id="1.10.1200.10">
    <property type="entry name" value="ACP-like"/>
    <property type="match status" value="1"/>
</dbReference>
<gene>
    <name evidence="2" type="ordered locus">MPNE_0475</name>
</gene>
<feature type="domain" description="Carrier" evidence="1">
    <location>
        <begin position="4"/>
        <end position="79"/>
    </location>
</feature>
<dbReference type="KEGG" id="mpj:MPNE_0475"/>
<dbReference type="AlphaFoldDB" id="A0A0H3DLY0"/>
<dbReference type="RefSeq" id="WP_010874762.1">
    <property type="nucleotide sequence ID" value="NZ_CP010546.1"/>
</dbReference>
<sequence>MQERDILLKIKEIAKAKNFKTELDESVLQKPFRELKIDSLDMFSVIVSLEKEFDIMFEDEKLMQLNNLAELIAEVKHLISQKGV</sequence>
<protein>
    <submittedName>
        <fullName evidence="2">Acyl carrier protein</fullName>
    </submittedName>
</protein>
<dbReference type="PaxDb" id="722438-MPNE_0475"/>
<proteinExistence type="predicted"/>
<dbReference type="SMR" id="A0A0H3DLY0"/>
<accession>A0A0H3DLY0</accession>
<dbReference type="InterPro" id="IPR009081">
    <property type="entry name" value="PP-bd_ACP"/>
</dbReference>
<dbReference type="GeneID" id="66608930"/>
<evidence type="ECO:0000313" key="2">
    <source>
        <dbReference type="EMBL" id="ADK86736.1"/>
    </source>
</evidence>
<evidence type="ECO:0000259" key="1">
    <source>
        <dbReference type="PROSITE" id="PS50075"/>
    </source>
</evidence>
<dbReference type="HOGENOM" id="CLU_108696_15_0_14"/>
<organism evidence="2 3">
    <name type="scientific">Mycoplasmoides pneumoniae (strain ATCC 15531 / DSM 23978 / CIP 103766 / NBRC 14401 / NCTC 10119 / FH)</name>
    <name type="common">Mycoplasma pneumoniae</name>
    <dbReference type="NCBI Taxonomy" id="722438"/>
    <lineage>
        <taxon>Bacteria</taxon>
        <taxon>Bacillati</taxon>
        <taxon>Mycoplasmatota</taxon>
        <taxon>Mycoplasmoidales</taxon>
        <taxon>Mycoplasmoidaceae</taxon>
        <taxon>Mycoplasmoides</taxon>
    </lineage>
</organism>
<dbReference type="Proteomes" id="UP000007756">
    <property type="component" value="Chromosome"/>
</dbReference>
<dbReference type="PATRIC" id="fig|722438.3.peg.456"/>
<dbReference type="InterPro" id="IPR036736">
    <property type="entry name" value="ACP-like_sf"/>
</dbReference>
<name>A0A0H3DLY0_MYCPB</name>
<dbReference type="eggNOG" id="COG0236">
    <property type="taxonomic scope" value="Bacteria"/>
</dbReference>
<dbReference type="EMBL" id="CP002077">
    <property type="protein sequence ID" value="ADK86736.1"/>
    <property type="molecule type" value="Genomic_DNA"/>
</dbReference>
<dbReference type="PROSITE" id="PS50075">
    <property type="entry name" value="CARRIER"/>
    <property type="match status" value="1"/>
</dbReference>
<dbReference type="SUPFAM" id="SSF47336">
    <property type="entry name" value="ACP-like"/>
    <property type="match status" value="1"/>
</dbReference>
<evidence type="ECO:0000313" key="3">
    <source>
        <dbReference type="Proteomes" id="UP000007756"/>
    </source>
</evidence>
<reference evidence="2 3" key="1">
    <citation type="journal article" date="2010" name="Appl. Environ. Microbiol.">
        <title>Targeted chromosomal knockouts in Mycoplasma pneumoniae.</title>
        <authorList>
            <person name="Krishnakumar R."/>
            <person name="Assad-Garcia N."/>
            <person name="Benders G.A."/>
            <person name="Phan Q."/>
            <person name="Montague M.G."/>
            <person name="Glass J.I."/>
        </authorList>
    </citation>
    <scope>NUCLEOTIDE SEQUENCE [LARGE SCALE GENOMIC DNA]</scope>
    <source>
        <strain evidence="3">ATCC 15531 / DSM 22911 / NBRC 14401 / NCTC 10119 / FH</strain>
    </source>
</reference>
<dbReference type="Pfam" id="PF00550">
    <property type="entry name" value="PP-binding"/>
    <property type="match status" value="1"/>
</dbReference>